<feature type="compositionally biased region" description="Polar residues" evidence="1">
    <location>
        <begin position="385"/>
        <end position="397"/>
    </location>
</feature>
<feature type="compositionally biased region" description="Basic and acidic residues" evidence="1">
    <location>
        <begin position="66"/>
        <end position="86"/>
    </location>
</feature>
<feature type="region of interest" description="Disordered" evidence="1">
    <location>
        <begin position="173"/>
        <end position="201"/>
    </location>
</feature>
<evidence type="ECO:0000313" key="2">
    <source>
        <dbReference type="EMBL" id="CAG7831528.1"/>
    </source>
</evidence>
<proteinExistence type="predicted"/>
<dbReference type="AlphaFoldDB" id="A0A8J2LA05"/>
<comment type="caution">
    <text evidence="2">The sequence shown here is derived from an EMBL/GenBank/DDBJ whole genome shotgun (WGS) entry which is preliminary data.</text>
</comment>
<dbReference type="Proteomes" id="UP000708208">
    <property type="component" value="Unassembled WGS sequence"/>
</dbReference>
<feature type="compositionally biased region" description="Low complexity" evidence="1">
    <location>
        <begin position="421"/>
        <end position="432"/>
    </location>
</feature>
<name>A0A8J2LA05_9HEXA</name>
<organism evidence="2 3">
    <name type="scientific">Allacma fusca</name>
    <dbReference type="NCBI Taxonomy" id="39272"/>
    <lineage>
        <taxon>Eukaryota</taxon>
        <taxon>Metazoa</taxon>
        <taxon>Ecdysozoa</taxon>
        <taxon>Arthropoda</taxon>
        <taxon>Hexapoda</taxon>
        <taxon>Collembola</taxon>
        <taxon>Symphypleona</taxon>
        <taxon>Sminthuridae</taxon>
        <taxon>Allacma</taxon>
    </lineage>
</organism>
<dbReference type="EMBL" id="CAJVCH010560911">
    <property type="protein sequence ID" value="CAG7831528.1"/>
    <property type="molecule type" value="Genomic_DNA"/>
</dbReference>
<reference evidence="2" key="1">
    <citation type="submission" date="2021-06" db="EMBL/GenBank/DDBJ databases">
        <authorList>
            <person name="Hodson N. C."/>
            <person name="Mongue J. A."/>
            <person name="Jaron S. K."/>
        </authorList>
    </citation>
    <scope>NUCLEOTIDE SEQUENCE</scope>
</reference>
<feature type="region of interest" description="Disordered" evidence="1">
    <location>
        <begin position="66"/>
        <end position="114"/>
    </location>
</feature>
<sequence length="465" mass="52262">MFPSYATKFKHCKMAPKPSIPISNFPVHATLVVLSSLILKTTAIMTFPEEGVYSLFPHEDLRTGRRTIRFEDSSREPTPVRDRYQDSRPPPPPLDLGRDDLRPAPTPGPSREPFIVDILRPTSQGLRNLKPDRPNVFRDRERDRLFFSNRTPRVQFHDDERRVYGYGKRYYHDELPPPVDEPSRETNLIRPSPIDYHRDEADRRYLPNTYSYLPEAKLPPGANRDNSEERTRIHIFHPGQPRRNGYHGYRHPDGPAKVDVPGSGAFLNHDEYLEFHTKLALDTLNKEKKKLEEAQKKFASTRPPRPMMKVGGLIPPPNFSKEVTVIQEDHTSGEGSSCEDHSHNKGTGSTFKPLGTASQGNGGYQGNGEKKFLFTTSTATSLSSDGNKNGVSSTTPSYIIERGSTESSQGGGKDTDKRLLTPSTSEASVSTSTETGFLPIVPFHLQGIRQVTIYLNEALKQSHCS</sequence>
<feature type="compositionally biased region" description="Basic and acidic residues" evidence="1">
    <location>
        <begin position="327"/>
        <end position="343"/>
    </location>
</feature>
<evidence type="ECO:0000256" key="1">
    <source>
        <dbReference type="SAM" id="MobiDB-lite"/>
    </source>
</evidence>
<gene>
    <name evidence="2" type="ORF">AFUS01_LOCUS41269</name>
</gene>
<evidence type="ECO:0000313" key="3">
    <source>
        <dbReference type="Proteomes" id="UP000708208"/>
    </source>
</evidence>
<protein>
    <submittedName>
        <fullName evidence="2">Uncharacterized protein</fullName>
    </submittedName>
</protein>
<accession>A0A8J2LA05</accession>
<feature type="region of interest" description="Disordered" evidence="1">
    <location>
        <begin position="296"/>
        <end position="432"/>
    </location>
</feature>
<feature type="compositionally biased region" description="Low complexity" evidence="1">
    <location>
        <begin position="373"/>
        <end position="384"/>
    </location>
</feature>
<keyword evidence="3" id="KW-1185">Reference proteome</keyword>